<dbReference type="Proteomes" id="UP000253303">
    <property type="component" value="Unassembled WGS sequence"/>
</dbReference>
<dbReference type="InterPro" id="IPR014555">
    <property type="entry name" value="RecF-like"/>
</dbReference>
<dbReference type="RefSeq" id="WP_113986331.1">
    <property type="nucleotide sequence ID" value="NZ_QMEY01000035.1"/>
</dbReference>
<reference evidence="2 3" key="1">
    <citation type="submission" date="2018-06" db="EMBL/GenBank/DDBJ databases">
        <title>Sphaerisporangium craniellae sp. nov., isolated from a marine sponge in the South China Sea.</title>
        <authorList>
            <person name="Li L."/>
        </authorList>
    </citation>
    <scope>NUCLEOTIDE SEQUENCE [LARGE SCALE GENOMIC DNA]</scope>
    <source>
        <strain evidence="2 3">LHW63015</strain>
    </source>
</reference>
<evidence type="ECO:0000259" key="1">
    <source>
        <dbReference type="Pfam" id="PF13304"/>
    </source>
</evidence>
<dbReference type="SUPFAM" id="SSF52540">
    <property type="entry name" value="P-loop containing nucleoside triphosphate hydrolases"/>
    <property type="match status" value="1"/>
</dbReference>
<feature type="domain" description="ATPase AAA-type core" evidence="1">
    <location>
        <begin position="214"/>
        <end position="289"/>
    </location>
</feature>
<feature type="domain" description="ATPase AAA-type core" evidence="1">
    <location>
        <begin position="23"/>
        <end position="51"/>
    </location>
</feature>
<proteinExistence type="predicted"/>
<accession>A0A366LLC2</accession>
<evidence type="ECO:0000313" key="3">
    <source>
        <dbReference type="Proteomes" id="UP000253303"/>
    </source>
</evidence>
<dbReference type="EMBL" id="QMEY01000035">
    <property type="protein sequence ID" value="RBQ14293.1"/>
    <property type="molecule type" value="Genomic_DNA"/>
</dbReference>
<gene>
    <name evidence="2" type="ORF">DP939_41505</name>
</gene>
<evidence type="ECO:0000313" key="2">
    <source>
        <dbReference type="EMBL" id="RBQ14293.1"/>
    </source>
</evidence>
<dbReference type="Gene3D" id="3.40.50.300">
    <property type="entry name" value="P-loop containing nucleotide triphosphate hydrolases"/>
    <property type="match status" value="2"/>
</dbReference>
<name>A0A366LLC2_9ACTN</name>
<comment type="caution">
    <text evidence="2">The sequence shown here is derived from an EMBL/GenBank/DDBJ whole genome shotgun (WGS) entry which is preliminary data.</text>
</comment>
<dbReference type="GO" id="GO:0005524">
    <property type="term" value="F:ATP binding"/>
    <property type="evidence" value="ECO:0007669"/>
    <property type="project" value="InterPro"/>
</dbReference>
<dbReference type="PANTHER" id="PTHR40396:SF1">
    <property type="entry name" value="ATPASE AAA-TYPE CORE DOMAIN-CONTAINING PROTEIN"/>
    <property type="match status" value="1"/>
</dbReference>
<dbReference type="PANTHER" id="PTHR40396">
    <property type="entry name" value="ATPASE-LIKE PROTEIN"/>
    <property type="match status" value="1"/>
</dbReference>
<dbReference type="AlphaFoldDB" id="A0A366LLC2"/>
<dbReference type="InterPro" id="IPR027417">
    <property type="entry name" value="P-loop_NTPase"/>
</dbReference>
<keyword evidence="3" id="KW-1185">Reference proteome</keyword>
<dbReference type="InterPro" id="IPR003959">
    <property type="entry name" value="ATPase_AAA_core"/>
</dbReference>
<protein>
    <submittedName>
        <fullName evidence="2">Recombination protein RecF</fullName>
    </submittedName>
</protein>
<sequence length="350" mass="38497">MITRIEIDGFKSFLDFQLDIPPFLALVGPNASGKSNLFDALDFAGDALLSALVREMDPLLIPRRGKPQELFHRPGRSAPVEWFDLVVEAETPLAGRDHIRAEIRSSRDPVRAAVWHVTTSPPFADREWPAEVASWHLHVPEPSAMRRPVTAADRRALTEDAGNLAAVLGRMEGTDALADLVVDLAALIPDVTGVQPVFDQRQEEWSFDILVDHEPVPGRLASDGTLRILALLAALHDPDHAGSIMVEELENGLHPSRLRELLTRIRQRVLSGDSRRQVIFTSHSPVVVSALYAEDPGSLVFLDTAWRAGGGLPRSRVTVARPVRSSGEPGEFVSPRQVRKYLSSVGQLET</sequence>
<dbReference type="Pfam" id="PF13304">
    <property type="entry name" value="AAA_21"/>
    <property type="match status" value="2"/>
</dbReference>
<dbReference type="OrthoDB" id="104167at2"/>
<organism evidence="2 3">
    <name type="scientific">Spongiactinospora rosea</name>
    <dbReference type="NCBI Taxonomy" id="2248750"/>
    <lineage>
        <taxon>Bacteria</taxon>
        <taxon>Bacillati</taxon>
        <taxon>Actinomycetota</taxon>
        <taxon>Actinomycetes</taxon>
        <taxon>Streptosporangiales</taxon>
        <taxon>Streptosporangiaceae</taxon>
        <taxon>Spongiactinospora</taxon>
    </lineage>
</organism>
<dbReference type="GO" id="GO:0016887">
    <property type="term" value="F:ATP hydrolysis activity"/>
    <property type="evidence" value="ECO:0007669"/>
    <property type="project" value="InterPro"/>
</dbReference>
<dbReference type="PIRSF" id="PIRSF029347">
    <property type="entry name" value="RecF"/>
    <property type="match status" value="1"/>
</dbReference>